<dbReference type="Gene3D" id="3.30.2130.10">
    <property type="entry name" value="VC0802-like"/>
    <property type="match status" value="1"/>
</dbReference>
<dbReference type="InterPro" id="IPR027795">
    <property type="entry name" value="CASTOR_ACT_dom"/>
</dbReference>
<reference evidence="3 4" key="1">
    <citation type="submission" date="2018-11" db="EMBL/GenBank/DDBJ databases">
        <title>Genomic Encyclopedia of Type Strains, Phase IV (KMG-IV): sequencing the most valuable type-strain genomes for metagenomic binning, comparative biology and taxonomic classification.</title>
        <authorList>
            <person name="Goeker M."/>
        </authorList>
    </citation>
    <scope>NUCLEOTIDE SEQUENCE [LARGE SCALE GENOMIC DNA]</scope>
    <source>
        <strain evidence="3 4">DSM 25623</strain>
    </source>
</reference>
<accession>A0A3N4VL62</accession>
<proteinExistence type="predicted"/>
<dbReference type="PANTHER" id="PTHR39199:SF1">
    <property type="entry name" value="BLR5128 PROTEIN"/>
    <property type="match status" value="1"/>
</dbReference>
<gene>
    <name evidence="3" type="ORF">EDC50_1831</name>
</gene>
<dbReference type="Proteomes" id="UP000269708">
    <property type="component" value="Unassembled WGS sequence"/>
</dbReference>
<feature type="domain" description="DUF2241" evidence="1">
    <location>
        <begin position="2"/>
        <end position="69"/>
    </location>
</feature>
<dbReference type="Pfam" id="PF10000">
    <property type="entry name" value="ACT_3"/>
    <property type="match status" value="1"/>
</dbReference>
<dbReference type="PANTHER" id="PTHR39199">
    <property type="entry name" value="BLR5128 PROTEIN"/>
    <property type="match status" value="1"/>
</dbReference>
<dbReference type="AlphaFoldDB" id="A0A3N4VL62"/>
<name>A0A3N4VL62_9GAMM</name>
<evidence type="ECO:0000313" key="3">
    <source>
        <dbReference type="EMBL" id="RPE80001.1"/>
    </source>
</evidence>
<dbReference type="Pfam" id="PF13840">
    <property type="entry name" value="ACT_7"/>
    <property type="match status" value="1"/>
</dbReference>
<evidence type="ECO:0000259" key="1">
    <source>
        <dbReference type="Pfam" id="PF10000"/>
    </source>
</evidence>
<evidence type="ECO:0000259" key="2">
    <source>
        <dbReference type="Pfam" id="PF13840"/>
    </source>
</evidence>
<protein>
    <submittedName>
        <fullName evidence="3">Uncharacterized protein</fullName>
    </submittedName>
</protein>
<organism evidence="3 4">
    <name type="scientific">Vulcaniibacterium tengchongense</name>
    <dbReference type="NCBI Taxonomy" id="1273429"/>
    <lineage>
        <taxon>Bacteria</taxon>
        <taxon>Pseudomonadati</taxon>
        <taxon>Pseudomonadota</taxon>
        <taxon>Gammaproteobacteria</taxon>
        <taxon>Lysobacterales</taxon>
        <taxon>Lysobacteraceae</taxon>
        <taxon>Vulcaniibacterium</taxon>
    </lineage>
</organism>
<dbReference type="OrthoDB" id="517867at2"/>
<keyword evidence="4" id="KW-1185">Reference proteome</keyword>
<dbReference type="InterPro" id="IPR045865">
    <property type="entry name" value="ACT-like_dom_sf"/>
</dbReference>
<dbReference type="EMBL" id="RKQN01000002">
    <property type="protein sequence ID" value="RPE80001.1"/>
    <property type="molecule type" value="Genomic_DNA"/>
</dbReference>
<dbReference type="SUPFAM" id="SSF55021">
    <property type="entry name" value="ACT-like"/>
    <property type="match status" value="2"/>
</dbReference>
<sequence>MSGETDLAAMLATLQVQARPDEYVFVAAPAPDPRLAALAQAVVHEAEGPSYVLRREDADALGLRYGFVAAWLTLGVHSALEAVGLTAAVARALAERAIPCNVLAGFHHDHLLVAAARRDEALAALAALRTTPAQPRQRGRA</sequence>
<comment type="caution">
    <text evidence="3">The sequence shown here is derived from an EMBL/GenBank/DDBJ whole genome shotgun (WGS) entry which is preliminary data.</text>
</comment>
<evidence type="ECO:0000313" key="4">
    <source>
        <dbReference type="Proteomes" id="UP000269708"/>
    </source>
</evidence>
<feature type="domain" description="CASTOR ACT" evidence="2">
    <location>
        <begin position="70"/>
        <end position="125"/>
    </location>
</feature>
<dbReference type="InterPro" id="IPR018717">
    <property type="entry name" value="DUF2241"/>
</dbReference>
<dbReference type="RefSeq" id="WP_123770165.1">
    <property type="nucleotide sequence ID" value="NZ_RKQN01000002.1"/>
</dbReference>